<evidence type="ECO:0000313" key="2">
    <source>
        <dbReference type="Proteomes" id="UP001056120"/>
    </source>
</evidence>
<dbReference type="Proteomes" id="UP001056120">
    <property type="component" value="Linkage Group LG05"/>
</dbReference>
<reference evidence="2" key="1">
    <citation type="journal article" date="2022" name="Mol. Ecol. Resour.">
        <title>The genomes of chicory, endive, great burdock and yacon provide insights into Asteraceae palaeo-polyploidization history and plant inulin production.</title>
        <authorList>
            <person name="Fan W."/>
            <person name="Wang S."/>
            <person name="Wang H."/>
            <person name="Wang A."/>
            <person name="Jiang F."/>
            <person name="Liu H."/>
            <person name="Zhao H."/>
            <person name="Xu D."/>
            <person name="Zhang Y."/>
        </authorList>
    </citation>
    <scope>NUCLEOTIDE SEQUENCE [LARGE SCALE GENOMIC DNA]</scope>
    <source>
        <strain evidence="2">cv. Yunnan</strain>
    </source>
</reference>
<keyword evidence="2" id="KW-1185">Reference proteome</keyword>
<protein>
    <submittedName>
        <fullName evidence="1">Uncharacterized protein</fullName>
    </submittedName>
</protein>
<gene>
    <name evidence="1" type="ORF">L1987_15567</name>
</gene>
<sequence>MSARLRRWWLSGGARWCAVTASGCGVVVLPMENDWKRHGGSSGEIGNSIRFEKSAFQLTAIRKSRLCSKSRWICKTILANYSKIILSVR</sequence>
<dbReference type="EMBL" id="CM042022">
    <property type="protein sequence ID" value="KAI3815884.1"/>
    <property type="molecule type" value="Genomic_DNA"/>
</dbReference>
<name>A0ACB9J6S6_9ASTR</name>
<organism evidence="1 2">
    <name type="scientific">Smallanthus sonchifolius</name>
    <dbReference type="NCBI Taxonomy" id="185202"/>
    <lineage>
        <taxon>Eukaryota</taxon>
        <taxon>Viridiplantae</taxon>
        <taxon>Streptophyta</taxon>
        <taxon>Embryophyta</taxon>
        <taxon>Tracheophyta</taxon>
        <taxon>Spermatophyta</taxon>
        <taxon>Magnoliopsida</taxon>
        <taxon>eudicotyledons</taxon>
        <taxon>Gunneridae</taxon>
        <taxon>Pentapetalae</taxon>
        <taxon>asterids</taxon>
        <taxon>campanulids</taxon>
        <taxon>Asterales</taxon>
        <taxon>Asteraceae</taxon>
        <taxon>Asteroideae</taxon>
        <taxon>Heliantheae alliance</taxon>
        <taxon>Millerieae</taxon>
        <taxon>Smallanthus</taxon>
    </lineage>
</organism>
<comment type="caution">
    <text evidence="1">The sequence shown here is derived from an EMBL/GenBank/DDBJ whole genome shotgun (WGS) entry which is preliminary data.</text>
</comment>
<reference evidence="1 2" key="2">
    <citation type="journal article" date="2022" name="Mol. Ecol. Resour.">
        <title>The genomes of chicory, endive, great burdock and yacon provide insights into Asteraceae paleo-polyploidization history and plant inulin production.</title>
        <authorList>
            <person name="Fan W."/>
            <person name="Wang S."/>
            <person name="Wang H."/>
            <person name="Wang A."/>
            <person name="Jiang F."/>
            <person name="Liu H."/>
            <person name="Zhao H."/>
            <person name="Xu D."/>
            <person name="Zhang Y."/>
        </authorList>
    </citation>
    <scope>NUCLEOTIDE SEQUENCE [LARGE SCALE GENOMIC DNA]</scope>
    <source>
        <strain evidence="2">cv. Yunnan</strain>
        <tissue evidence="1">Leaves</tissue>
    </source>
</reference>
<accession>A0ACB9J6S6</accession>
<evidence type="ECO:0000313" key="1">
    <source>
        <dbReference type="EMBL" id="KAI3815884.1"/>
    </source>
</evidence>
<proteinExistence type="predicted"/>